<proteinExistence type="predicted"/>
<reference evidence="11 12" key="1">
    <citation type="journal article" date="2021" name="Elife">
        <title>Chloroplast acquisition without the gene transfer in kleptoplastic sea slugs, Plakobranchus ocellatus.</title>
        <authorList>
            <person name="Maeda T."/>
            <person name="Takahashi S."/>
            <person name="Yoshida T."/>
            <person name="Shimamura S."/>
            <person name="Takaki Y."/>
            <person name="Nagai Y."/>
            <person name="Toyoda A."/>
            <person name="Suzuki Y."/>
            <person name="Arimoto A."/>
            <person name="Ishii H."/>
            <person name="Satoh N."/>
            <person name="Nishiyama T."/>
            <person name="Hasebe M."/>
            <person name="Maruyama T."/>
            <person name="Minagawa J."/>
            <person name="Obokata J."/>
            <person name="Shigenobu S."/>
        </authorList>
    </citation>
    <scope>NUCLEOTIDE SEQUENCE [LARGE SCALE GENOMIC DNA]</scope>
</reference>
<feature type="coiled-coil region" evidence="8">
    <location>
        <begin position="49"/>
        <end position="76"/>
    </location>
</feature>
<name>A0AAV4GJR3_9GAST</name>
<evidence type="ECO:0000256" key="1">
    <source>
        <dbReference type="ARBA" id="ARBA00004123"/>
    </source>
</evidence>
<organism evidence="11 12">
    <name type="scientific">Elysia marginata</name>
    <dbReference type="NCBI Taxonomy" id="1093978"/>
    <lineage>
        <taxon>Eukaryota</taxon>
        <taxon>Metazoa</taxon>
        <taxon>Spiralia</taxon>
        <taxon>Lophotrochozoa</taxon>
        <taxon>Mollusca</taxon>
        <taxon>Gastropoda</taxon>
        <taxon>Heterobranchia</taxon>
        <taxon>Euthyneura</taxon>
        <taxon>Panpulmonata</taxon>
        <taxon>Sacoglossa</taxon>
        <taxon>Placobranchoidea</taxon>
        <taxon>Plakobranchidae</taxon>
        <taxon>Elysia</taxon>
    </lineage>
</organism>
<evidence type="ECO:0000256" key="2">
    <source>
        <dbReference type="ARBA" id="ARBA00022723"/>
    </source>
</evidence>
<dbReference type="SUPFAM" id="SSF57667">
    <property type="entry name" value="beta-beta-alpha zinc fingers"/>
    <property type="match status" value="7"/>
</dbReference>
<dbReference type="EMBL" id="BMAT01008465">
    <property type="protein sequence ID" value="GFR85556.1"/>
    <property type="molecule type" value="Genomic_DNA"/>
</dbReference>
<dbReference type="FunFam" id="3.30.160.60:FF:000446">
    <property type="entry name" value="Zinc finger protein"/>
    <property type="match status" value="1"/>
</dbReference>
<dbReference type="GO" id="GO:0008270">
    <property type="term" value="F:zinc ion binding"/>
    <property type="evidence" value="ECO:0007669"/>
    <property type="project" value="UniProtKB-KW"/>
</dbReference>
<evidence type="ECO:0000256" key="7">
    <source>
        <dbReference type="PROSITE-ProRule" id="PRU00042"/>
    </source>
</evidence>
<evidence type="ECO:0000259" key="10">
    <source>
        <dbReference type="PROSITE" id="PS50157"/>
    </source>
</evidence>
<keyword evidence="6" id="KW-0539">Nucleus</keyword>
<feature type="domain" description="C2H2-type" evidence="10">
    <location>
        <begin position="533"/>
        <end position="560"/>
    </location>
</feature>
<keyword evidence="8" id="KW-0175">Coiled coil</keyword>
<dbReference type="Pfam" id="PF13912">
    <property type="entry name" value="zf-C2H2_6"/>
    <property type="match status" value="1"/>
</dbReference>
<keyword evidence="5" id="KW-0862">Zinc</keyword>
<feature type="domain" description="C2H2-type" evidence="10">
    <location>
        <begin position="617"/>
        <end position="644"/>
    </location>
</feature>
<feature type="region of interest" description="Disordered" evidence="9">
    <location>
        <begin position="628"/>
        <end position="647"/>
    </location>
</feature>
<feature type="domain" description="C2H2-type" evidence="10">
    <location>
        <begin position="192"/>
        <end position="219"/>
    </location>
</feature>
<evidence type="ECO:0000256" key="4">
    <source>
        <dbReference type="ARBA" id="ARBA00022771"/>
    </source>
</evidence>
<keyword evidence="2" id="KW-0479">Metal-binding</keyword>
<comment type="subcellular location">
    <subcellularLocation>
        <location evidence="1">Nucleus</location>
    </subcellularLocation>
</comment>
<evidence type="ECO:0000313" key="11">
    <source>
        <dbReference type="EMBL" id="GFR85556.1"/>
    </source>
</evidence>
<feature type="domain" description="C2H2-type" evidence="10">
    <location>
        <begin position="505"/>
        <end position="532"/>
    </location>
</feature>
<dbReference type="FunFam" id="3.30.160.60:FF:000512">
    <property type="entry name" value="zinc finger protein 197 isoform X1"/>
    <property type="match status" value="1"/>
</dbReference>
<accession>A0AAV4GJR3</accession>
<keyword evidence="4 7" id="KW-0863">Zinc-finger</keyword>
<keyword evidence="12" id="KW-1185">Reference proteome</keyword>
<dbReference type="Pfam" id="PF00096">
    <property type="entry name" value="zf-C2H2"/>
    <property type="match status" value="7"/>
</dbReference>
<dbReference type="InterPro" id="IPR013087">
    <property type="entry name" value="Znf_C2H2_type"/>
</dbReference>
<dbReference type="Proteomes" id="UP000762676">
    <property type="component" value="Unassembled WGS sequence"/>
</dbReference>
<gene>
    <name evidence="11" type="ORF">ElyMa_004176900</name>
</gene>
<dbReference type="FunFam" id="3.30.160.60:FF:000100">
    <property type="entry name" value="Zinc finger 45-like"/>
    <property type="match status" value="1"/>
</dbReference>
<dbReference type="FunFam" id="3.30.160.60:FF:000624">
    <property type="entry name" value="zinc finger protein 697"/>
    <property type="match status" value="1"/>
</dbReference>
<dbReference type="GO" id="GO:0005634">
    <property type="term" value="C:nucleus"/>
    <property type="evidence" value="ECO:0007669"/>
    <property type="project" value="UniProtKB-SubCell"/>
</dbReference>
<feature type="domain" description="C2H2-type" evidence="10">
    <location>
        <begin position="561"/>
        <end position="588"/>
    </location>
</feature>
<dbReference type="PANTHER" id="PTHR24377">
    <property type="entry name" value="IP01015P-RELATED"/>
    <property type="match status" value="1"/>
</dbReference>
<evidence type="ECO:0000256" key="3">
    <source>
        <dbReference type="ARBA" id="ARBA00022737"/>
    </source>
</evidence>
<feature type="domain" description="C2H2-type" evidence="10">
    <location>
        <begin position="589"/>
        <end position="616"/>
    </location>
</feature>
<dbReference type="InterPro" id="IPR036236">
    <property type="entry name" value="Znf_C2H2_sf"/>
</dbReference>
<feature type="domain" description="C2H2-type" evidence="10">
    <location>
        <begin position="337"/>
        <end position="364"/>
    </location>
</feature>
<evidence type="ECO:0000256" key="8">
    <source>
        <dbReference type="SAM" id="Coils"/>
    </source>
</evidence>
<dbReference type="PROSITE" id="PS00028">
    <property type="entry name" value="ZINC_FINGER_C2H2_1"/>
    <property type="match status" value="11"/>
</dbReference>
<keyword evidence="3" id="KW-0677">Repeat</keyword>
<protein>
    <submittedName>
        <fullName evidence="11">Zinc finger protein 420</fullName>
    </submittedName>
</protein>
<dbReference type="FunFam" id="3.30.160.60:FF:000478">
    <property type="entry name" value="Zinc finger protein 133"/>
    <property type="match status" value="1"/>
</dbReference>
<dbReference type="PROSITE" id="PS50157">
    <property type="entry name" value="ZINC_FINGER_C2H2_2"/>
    <property type="match status" value="9"/>
</dbReference>
<evidence type="ECO:0000256" key="9">
    <source>
        <dbReference type="SAM" id="MobiDB-lite"/>
    </source>
</evidence>
<evidence type="ECO:0000256" key="6">
    <source>
        <dbReference type="ARBA" id="ARBA00023242"/>
    </source>
</evidence>
<dbReference type="AlphaFoldDB" id="A0AAV4GJR3"/>
<evidence type="ECO:0000313" key="12">
    <source>
        <dbReference type="Proteomes" id="UP000762676"/>
    </source>
</evidence>
<dbReference type="FunFam" id="3.30.160.60:FF:000538">
    <property type="entry name" value="zinc finger protein 853"/>
    <property type="match status" value="1"/>
</dbReference>
<comment type="caution">
    <text evidence="11">The sequence shown here is derived from an EMBL/GenBank/DDBJ whole genome shotgun (WGS) entry which is preliminary data.</text>
</comment>
<evidence type="ECO:0000256" key="5">
    <source>
        <dbReference type="ARBA" id="ARBA00022833"/>
    </source>
</evidence>
<dbReference type="InterPro" id="IPR050826">
    <property type="entry name" value="Krueppel_C2H2_ZnFinger"/>
</dbReference>
<dbReference type="SMART" id="SM00355">
    <property type="entry name" value="ZnF_C2H2"/>
    <property type="match status" value="12"/>
</dbReference>
<dbReference type="Gene3D" id="3.30.160.60">
    <property type="entry name" value="Classic Zinc Finger"/>
    <property type="match status" value="9"/>
</dbReference>
<feature type="domain" description="C2H2-type" evidence="10">
    <location>
        <begin position="220"/>
        <end position="247"/>
    </location>
</feature>
<sequence>MHENTMLSNFFKIQGGATAFYSALLELLPDVESFQNEVYNAQPLLSCADDRHSSQLEKLLNQLELLQSQVIQMKSDVIDLKQTIQMMLGNQGVGFGSLISATSVLKFESPDDGADNFENLCTQRNNEDSENQFIEQHQSQYGDQRNIKKAITYKVKVTNTTNSKSKKCYHCGQKINNRLHHMQRYHPGQKNFPCKNCGKEFDDYKEFQTHKKTHTDPSSLRCDLCNATLKSLRNMSQHMKSHLGEKSYICSVCGRGFMTRTSRSNCKHKLETGGDFMNQGSQVHCKLSQKVFPTADVVTAQLLGGQQSSAQEYFKVNFIAKQEEPHLSNNSSTKQIFHCTICPKTFSKQWRMKQHMNFHSGAKPFKCEFCYQTFHTSKAKGVHKYKKHSGKFQGFICKICGQKCKSGLGREAHYLTHTREELSLYNIVIKMAECDVCGKIVRRNYLTNHKLCHSSKDAFICEVCGKGFSRKANLKKHGIVHLKPSERPVLEPRLWKPQPNREKKYVCTVCGKAFANRIHLVIHNRTHTGEKPHMCDVCGKGFITAQALKHHEVVHTKVKAHKCKTCGESFTLLSNLKRHHLIHTGQKPYQCDFCGKSFFQKVHLENHRRIHTGEKPYQCSRCGKKFSDPSTLHKHRAKHEKELENNV</sequence>
<feature type="domain" description="C2H2-type" evidence="10">
    <location>
        <begin position="459"/>
        <end position="486"/>
    </location>
</feature>